<feature type="region of interest" description="Disordered" evidence="1">
    <location>
        <begin position="123"/>
        <end position="143"/>
    </location>
</feature>
<evidence type="ECO:0000256" key="1">
    <source>
        <dbReference type="SAM" id="MobiDB-lite"/>
    </source>
</evidence>
<evidence type="ECO:0000313" key="3">
    <source>
        <dbReference type="EMBL" id="CEK86645.1"/>
    </source>
</evidence>
<dbReference type="AlphaFoldDB" id="A0A0B7B3E9"/>
<dbReference type="EMBL" id="HACG01039780">
    <property type="protein sequence ID" value="CEK86645.1"/>
    <property type="molecule type" value="Transcribed_RNA"/>
</dbReference>
<keyword evidence="2" id="KW-0812">Transmembrane</keyword>
<feature type="region of interest" description="Disordered" evidence="1">
    <location>
        <begin position="156"/>
        <end position="214"/>
    </location>
</feature>
<accession>A0A0B7B3E9</accession>
<feature type="compositionally biased region" description="Polar residues" evidence="1">
    <location>
        <begin position="160"/>
        <end position="183"/>
    </location>
</feature>
<organism evidence="3">
    <name type="scientific">Arion vulgaris</name>
    <dbReference type="NCBI Taxonomy" id="1028688"/>
    <lineage>
        <taxon>Eukaryota</taxon>
        <taxon>Metazoa</taxon>
        <taxon>Spiralia</taxon>
        <taxon>Lophotrochozoa</taxon>
        <taxon>Mollusca</taxon>
        <taxon>Gastropoda</taxon>
        <taxon>Heterobranchia</taxon>
        <taxon>Euthyneura</taxon>
        <taxon>Panpulmonata</taxon>
        <taxon>Eupulmonata</taxon>
        <taxon>Stylommatophora</taxon>
        <taxon>Helicina</taxon>
        <taxon>Arionoidea</taxon>
        <taxon>Arionidae</taxon>
        <taxon>Arion</taxon>
    </lineage>
</organism>
<feature type="transmembrane region" description="Helical" evidence="2">
    <location>
        <begin position="48"/>
        <end position="68"/>
    </location>
</feature>
<keyword evidence="2" id="KW-1133">Transmembrane helix</keyword>
<evidence type="ECO:0000256" key="2">
    <source>
        <dbReference type="SAM" id="Phobius"/>
    </source>
</evidence>
<proteinExistence type="predicted"/>
<gene>
    <name evidence="3" type="primary">ORF154907</name>
</gene>
<name>A0A0B7B3E9_9EUPU</name>
<keyword evidence="2" id="KW-0472">Membrane</keyword>
<protein>
    <submittedName>
        <fullName evidence="3">Uncharacterized protein</fullName>
    </submittedName>
</protein>
<reference evidence="3" key="1">
    <citation type="submission" date="2014-12" db="EMBL/GenBank/DDBJ databases">
        <title>Insight into the proteome of Arion vulgaris.</title>
        <authorList>
            <person name="Aradska J."/>
            <person name="Bulat T."/>
            <person name="Smidak R."/>
            <person name="Sarate P."/>
            <person name="Gangsoo J."/>
            <person name="Sialana F."/>
            <person name="Bilban M."/>
            <person name="Lubec G."/>
        </authorList>
    </citation>
    <scope>NUCLEOTIDE SEQUENCE</scope>
    <source>
        <tissue evidence="3">Skin</tissue>
    </source>
</reference>
<sequence length="243" mass="26658">MHTCMLCQVWLQLCSFQAEEVGQTFENVSSTICPQTRQVMTGQEWNQLIIPLAASIIVNIILILAIVVPHCKKKIKYSLPQLVAADQGGGPVGQGVCCVNLQQRPAEEQEGNKVSPLRQRSFDGVHKRVSRDPSTADNFGHRGTDVYVHHPLLRDIDDPLTNQQPHNNTNVNGAGSCRCTQRNSETSLCSSSTSATDISDSGNASGASSNPDFVNQEIWDCQDPRENQSILPVRQTATISEFE</sequence>
<feature type="compositionally biased region" description="Low complexity" evidence="1">
    <location>
        <begin position="184"/>
        <end position="210"/>
    </location>
</feature>